<dbReference type="OrthoDB" id="3640at2759"/>
<dbReference type="InParanoid" id="F0ZNX3"/>
<dbReference type="InterPro" id="IPR044098">
    <property type="entry name" value="STAMBP/STALP-like_MPN"/>
</dbReference>
<comment type="similarity">
    <text evidence="2">Belongs to the peptidase M67C family.</text>
</comment>
<organism evidence="11 12">
    <name type="scientific">Dictyostelium purpureum</name>
    <name type="common">Slime mold</name>
    <dbReference type="NCBI Taxonomy" id="5786"/>
    <lineage>
        <taxon>Eukaryota</taxon>
        <taxon>Amoebozoa</taxon>
        <taxon>Evosea</taxon>
        <taxon>Eumycetozoa</taxon>
        <taxon>Dictyostelia</taxon>
        <taxon>Dictyosteliales</taxon>
        <taxon>Dictyosteliaceae</taxon>
        <taxon>Dictyostelium</taxon>
    </lineage>
</organism>
<evidence type="ECO:0000256" key="2">
    <source>
        <dbReference type="ARBA" id="ARBA00010981"/>
    </source>
</evidence>
<dbReference type="eggNOG" id="KOG2880">
    <property type="taxonomic scope" value="Eukaryota"/>
</dbReference>
<dbReference type="KEGG" id="dpp:DICPUDRAFT_55871"/>
<dbReference type="RefSeq" id="XP_003289101.1">
    <property type="nucleotide sequence ID" value="XM_003289053.1"/>
</dbReference>
<dbReference type="SUPFAM" id="SSF140856">
    <property type="entry name" value="USP8 N-terminal domain-like"/>
    <property type="match status" value="1"/>
</dbReference>
<evidence type="ECO:0000313" key="12">
    <source>
        <dbReference type="Proteomes" id="UP000001064"/>
    </source>
</evidence>
<dbReference type="PANTHER" id="PTHR12947">
    <property type="entry name" value="AMSH-LIKE PROTEASE"/>
    <property type="match status" value="1"/>
</dbReference>
<name>F0ZNX3_DICPU</name>
<dbReference type="SUPFAM" id="SSF102712">
    <property type="entry name" value="JAB1/MPN domain"/>
    <property type="match status" value="1"/>
</dbReference>
<dbReference type="Pfam" id="PF08969">
    <property type="entry name" value="USP8_dimer"/>
    <property type="match status" value="1"/>
</dbReference>
<sequence length="427" mass="49105">MTLVNIKPLYISSSVQELVEKHCSIGDIDKHYSLFNYLSTSNNLYKQAAQYKSEGDLEKSYIYSIRFCSLLLEKLPKHPEYTKDVNKKSINDLKSKANQILSELESVKSVLDKGYILKVKEEERQKELERIKQEKIRKIEEENKRKLEEEKKRKEEEQRLREIEDELNQSIKIDAEKKKKNKDFIIDPSFVPPPEKEKPQPKLPPISLVEIPQDFATPATPATSTPANNIVKKPNIDSDEASKKYSKLRTINVDFKMFEDFMRLSENNTSRKIETCGILSGTLSNDVFTITTIIIPKQEGTTDTCNTIEEHEIFEYQLEHDLLTLGWVHTHPTQECFLSAVDLHTHCSYQYLLQEAIAVVIAPRSNPNFGIFRLTDPPGLETIQKCKLKSFHPHPPVNGVPVYTSCNHVKVSSGKFNGKVIDLRNKK</sequence>
<feature type="domain" description="MPN" evidence="10">
    <location>
        <begin position="251"/>
        <end position="380"/>
    </location>
</feature>
<dbReference type="PANTHER" id="PTHR12947:SF13">
    <property type="entry name" value="FI19924P1"/>
    <property type="match status" value="1"/>
</dbReference>
<dbReference type="VEuPathDB" id="AmoebaDB:DICPUDRAFT_55871"/>
<dbReference type="InterPro" id="IPR000555">
    <property type="entry name" value="JAMM/MPN+_dom"/>
</dbReference>
<dbReference type="InterPro" id="IPR037518">
    <property type="entry name" value="MPN"/>
</dbReference>
<evidence type="ECO:0000256" key="1">
    <source>
        <dbReference type="ARBA" id="ARBA00001947"/>
    </source>
</evidence>
<evidence type="ECO:0000259" key="10">
    <source>
        <dbReference type="PROSITE" id="PS50249"/>
    </source>
</evidence>
<dbReference type="STRING" id="5786.F0ZNX3"/>
<dbReference type="GO" id="GO:0006508">
    <property type="term" value="P:proteolysis"/>
    <property type="evidence" value="ECO:0007669"/>
    <property type="project" value="UniProtKB-KW"/>
</dbReference>
<dbReference type="FunFam" id="3.40.140.10:FF:000033">
    <property type="entry name" value="AMSH-like protease sst2"/>
    <property type="match status" value="1"/>
</dbReference>
<keyword evidence="6" id="KW-0378">Hydrolase</keyword>
<keyword evidence="5" id="KW-0833">Ubl conjugation pathway</keyword>
<dbReference type="Gene3D" id="1.20.58.80">
    <property type="entry name" value="Phosphotransferase system, lactose/cellobiose-type IIA subunit"/>
    <property type="match status" value="1"/>
</dbReference>
<dbReference type="InterPro" id="IPR015063">
    <property type="entry name" value="USP8_dimer"/>
</dbReference>
<dbReference type="GO" id="GO:0005768">
    <property type="term" value="C:endosome"/>
    <property type="evidence" value="ECO:0000318"/>
    <property type="project" value="GO_Central"/>
</dbReference>
<dbReference type="GO" id="GO:0061578">
    <property type="term" value="F:K63-linked deubiquitinase activity"/>
    <property type="evidence" value="ECO:0000318"/>
    <property type="project" value="GO_Central"/>
</dbReference>
<feature type="coiled-coil region" evidence="9">
    <location>
        <begin position="90"/>
        <end position="173"/>
    </location>
</feature>
<dbReference type="CDD" id="cd08066">
    <property type="entry name" value="MPN_AMSH_like"/>
    <property type="match status" value="1"/>
</dbReference>
<dbReference type="MEROPS" id="M67.A15"/>
<dbReference type="EMBL" id="GL871100">
    <property type="protein sequence ID" value="EGC34367.1"/>
    <property type="molecule type" value="Genomic_DNA"/>
</dbReference>
<keyword evidence="3" id="KW-0645">Protease</keyword>
<evidence type="ECO:0000256" key="7">
    <source>
        <dbReference type="ARBA" id="ARBA00022833"/>
    </source>
</evidence>
<dbReference type="OMA" id="THNELTI"/>
<gene>
    <name evidence="11" type="ORF">DICPUDRAFT_55871</name>
</gene>
<evidence type="ECO:0000256" key="5">
    <source>
        <dbReference type="ARBA" id="ARBA00022786"/>
    </source>
</evidence>
<protein>
    <recommendedName>
        <fullName evidence="10">MPN domain-containing protein</fullName>
    </recommendedName>
</protein>
<proteinExistence type="inferred from homology"/>
<accession>F0ZNX3</accession>
<dbReference type="GeneID" id="10499935"/>
<dbReference type="Proteomes" id="UP000001064">
    <property type="component" value="Unassembled WGS sequence"/>
</dbReference>
<dbReference type="GO" id="GO:0032511">
    <property type="term" value="P:late endosome to vacuole transport via multivesicular body sorting pathway"/>
    <property type="evidence" value="ECO:0000318"/>
    <property type="project" value="GO_Central"/>
</dbReference>
<keyword evidence="9" id="KW-0175">Coiled coil</keyword>
<dbReference type="SMART" id="SM00232">
    <property type="entry name" value="JAB_MPN"/>
    <property type="match status" value="1"/>
</dbReference>
<keyword evidence="7" id="KW-0862">Zinc</keyword>
<dbReference type="GO" id="GO:0140492">
    <property type="term" value="F:metal-dependent deubiquitinase activity"/>
    <property type="evidence" value="ECO:0007669"/>
    <property type="project" value="InterPro"/>
</dbReference>
<reference evidence="12" key="1">
    <citation type="journal article" date="2011" name="Genome Biol.">
        <title>Comparative genomics of the social amoebae Dictyostelium discoideum and Dictyostelium purpureum.</title>
        <authorList>
            <consortium name="US DOE Joint Genome Institute (JGI-PGF)"/>
            <person name="Sucgang R."/>
            <person name="Kuo A."/>
            <person name="Tian X."/>
            <person name="Salerno W."/>
            <person name="Parikh A."/>
            <person name="Feasley C.L."/>
            <person name="Dalin E."/>
            <person name="Tu H."/>
            <person name="Huang E."/>
            <person name="Barry K."/>
            <person name="Lindquist E."/>
            <person name="Shapiro H."/>
            <person name="Bruce D."/>
            <person name="Schmutz J."/>
            <person name="Salamov A."/>
            <person name="Fey P."/>
            <person name="Gaudet P."/>
            <person name="Anjard C."/>
            <person name="Babu M.M."/>
            <person name="Basu S."/>
            <person name="Bushmanova Y."/>
            <person name="van der Wel H."/>
            <person name="Katoh-Kurasawa M."/>
            <person name="Dinh C."/>
            <person name="Coutinho P.M."/>
            <person name="Saito T."/>
            <person name="Elias M."/>
            <person name="Schaap P."/>
            <person name="Kay R.R."/>
            <person name="Henrissat B."/>
            <person name="Eichinger L."/>
            <person name="Rivero F."/>
            <person name="Putnam N.H."/>
            <person name="West C.M."/>
            <person name="Loomis W.F."/>
            <person name="Chisholm R.L."/>
            <person name="Shaulsky G."/>
            <person name="Strassmann J.E."/>
            <person name="Queller D.C."/>
            <person name="Kuspa A."/>
            <person name="Grigoriev I.V."/>
        </authorList>
    </citation>
    <scope>NUCLEOTIDE SEQUENCE [LARGE SCALE GENOMIC DNA]</scope>
    <source>
        <strain evidence="12">QSDP1</strain>
    </source>
</reference>
<keyword evidence="4" id="KW-0479">Metal-binding</keyword>
<dbReference type="Gene3D" id="3.40.140.10">
    <property type="entry name" value="Cytidine Deaminase, domain 2"/>
    <property type="match status" value="1"/>
</dbReference>
<keyword evidence="12" id="KW-1185">Reference proteome</keyword>
<evidence type="ECO:0000256" key="8">
    <source>
        <dbReference type="ARBA" id="ARBA00023049"/>
    </source>
</evidence>
<dbReference type="PROSITE" id="PS50249">
    <property type="entry name" value="MPN"/>
    <property type="match status" value="1"/>
</dbReference>
<keyword evidence="8" id="KW-0482">Metalloprotease</keyword>
<evidence type="ECO:0000313" key="11">
    <source>
        <dbReference type="EMBL" id="EGC34367.1"/>
    </source>
</evidence>
<dbReference type="FunCoup" id="F0ZNX3">
    <property type="interactions" value="139"/>
</dbReference>
<evidence type="ECO:0000256" key="6">
    <source>
        <dbReference type="ARBA" id="ARBA00022801"/>
    </source>
</evidence>
<dbReference type="Pfam" id="PF01398">
    <property type="entry name" value="JAB"/>
    <property type="match status" value="1"/>
</dbReference>
<evidence type="ECO:0000256" key="4">
    <source>
        <dbReference type="ARBA" id="ARBA00022723"/>
    </source>
</evidence>
<evidence type="ECO:0000256" key="9">
    <source>
        <dbReference type="SAM" id="Coils"/>
    </source>
</evidence>
<dbReference type="AlphaFoldDB" id="F0ZNX3"/>
<comment type="cofactor">
    <cofactor evidence="1">
        <name>Zn(2+)</name>
        <dbReference type="ChEBI" id="CHEBI:29105"/>
    </cofactor>
</comment>
<dbReference type="GO" id="GO:0016020">
    <property type="term" value="C:membrane"/>
    <property type="evidence" value="ECO:0000318"/>
    <property type="project" value="GO_Central"/>
</dbReference>
<dbReference type="GO" id="GO:0070536">
    <property type="term" value="P:protein K63-linked deubiquitination"/>
    <property type="evidence" value="ECO:0007669"/>
    <property type="project" value="InterPro"/>
</dbReference>
<dbReference type="GO" id="GO:0046872">
    <property type="term" value="F:metal ion binding"/>
    <property type="evidence" value="ECO:0007669"/>
    <property type="project" value="UniProtKB-KW"/>
</dbReference>
<evidence type="ECO:0000256" key="3">
    <source>
        <dbReference type="ARBA" id="ARBA00022670"/>
    </source>
</evidence>